<proteinExistence type="predicted"/>
<organism evidence="1 2">
    <name type="scientific">Lujinxingia litoralis</name>
    <dbReference type="NCBI Taxonomy" id="2211119"/>
    <lineage>
        <taxon>Bacteria</taxon>
        <taxon>Deltaproteobacteria</taxon>
        <taxon>Bradymonadales</taxon>
        <taxon>Lujinxingiaceae</taxon>
        <taxon>Lujinxingia</taxon>
    </lineage>
</organism>
<accession>A0A328C415</accession>
<dbReference type="AlphaFoldDB" id="A0A328C415"/>
<sequence>MSETQSTDAVVIENLSLEEAERVFHFLQSFGYIKNPATSGAMVVMGSPLSYAYDKAAKTLEIQLLMPSKIVTPAKIRAVVERERFRPEGLLGSEAGELPAADNHVEITIDNASGHLLVNSGREVTKGVSRVIESRIAAGDKVLAFEARSATWSVVGAEGSVTYQIDAQTFLIIDYFLEGELFHQCSAMLKGVNAARYKTTVSGTGTRCVCESDRGPWLEMTPTVKIEKA</sequence>
<gene>
    <name evidence="1" type="ORF">DL240_18950</name>
</gene>
<name>A0A328C415_9DELT</name>
<dbReference type="Proteomes" id="UP000249169">
    <property type="component" value="Unassembled WGS sequence"/>
</dbReference>
<dbReference type="EMBL" id="QHKO01000016">
    <property type="protein sequence ID" value="RAL20042.1"/>
    <property type="molecule type" value="Genomic_DNA"/>
</dbReference>
<keyword evidence="2" id="KW-1185">Reference proteome</keyword>
<dbReference type="Gene3D" id="2.60.270.50">
    <property type="match status" value="1"/>
</dbReference>
<evidence type="ECO:0000313" key="2">
    <source>
        <dbReference type="Proteomes" id="UP000249169"/>
    </source>
</evidence>
<evidence type="ECO:0000313" key="1">
    <source>
        <dbReference type="EMBL" id="RAL20042.1"/>
    </source>
</evidence>
<reference evidence="1 2" key="1">
    <citation type="submission" date="2018-05" db="EMBL/GenBank/DDBJ databases">
        <title>Lujinxingia marina gen. nov. sp. nov., a new facultative anaerobic member of the class Deltaproteobacteria, and proposal of Lujinxingaceae fam. nov.</title>
        <authorList>
            <person name="Li C.-M."/>
        </authorList>
    </citation>
    <scope>NUCLEOTIDE SEQUENCE [LARGE SCALE GENOMIC DNA]</scope>
    <source>
        <strain evidence="1 2">B210</strain>
    </source>
</reference>
<protein>
    <submittedName>
        <fullName evidence="1">Uncharacterized protein</fullName>
    </submittedName>
</protein>
<comment type="caution">
    <text evidence="1">The sequence shown here is derived from an EMBL/GenBank/DDBJ whole genome shotgun (WGS) entry which is preliminary data.</text>
</comment>
<dbReference type="RefSeq" id="WP_111731466.1">
    <property type="nucleotide sequence ID" value="NZ_QHKO01000016.1"/>
</dbReference>
<dbReference type="OrthoDB" id="5506453at2"/>